<dbReference type="PANTHER" id="PTHR15020:SF50">
    <property type="entry name" value="UPF0659 PROTEIN YMR090W"/>
    <property type="match status" value="1"/>
</dbReference>
<dbReference type="InterPro" id="IPR016040">
    <property type="entry name" value="NAD(P)-bd_dom"/>
</dbReference>
<protein>
    <submittedName>
        <fullName evidence="2">Putative NADH-flavin reductase</fullName>
    </submittedName>
</protein>
<evidence type="ECO:0000313" key="2">
    <source>
        <dbReference type="EMBL" id="SDW07230.1"/>
    </source>
</evidence>
<organism evidence="2 3">
    <name type="scientific">Thiocapsa roseopersicina</name>
    <dbReference type="NCBI Taxonomy" id="1058"/>
    <lineage>
        <taxon>Bacteria</taxon>
        <taxon>Pseudomonadati</taxon>
        <taxon>Pseudomonadota</taxon>
        <taxon>Gammaproteobacteria</taxon>
        <taxon>Chromatiales</taxon>
        <taxon>Chromatiaceae</taxon>
        <taxon>Thiocapsa</taxon>
    </lineage>
</organism>
<dbReference type="EMBL" id="FNNZ01000001">
    <property type="protein sequence ID" value="SDW07230.1"/>
    <property type="molecule type" value="Genomic_DNA"/>
</dbReference>
<gene>
    <name evidence="2" type="ORF">SAMN05421783_101300</name>
</gene>
<evidence type="ECO:0000259" key="1">
    <source>
        <dbReference type="Pfam" id="PF13460"/>
    </source>
</evidence>
<dbReference type="OrthoDB" id="9803892at2"/>
<dbReference type="Proteomes" id="UP000198816">
    <property type="component" value="Unassembled WGS sequence"/>
</dbReference>
<dbReference type="RefSeq" id="WP_093027404.1">
    <property type="nucleotide sequence ID" value="NZ_FNNZ01000001.1"/>
</dbReference>
<sequence length="203" mass="21709">MHIALFGATGGTGRHVLDQALAQGYTVSALVRDPSKLAEQTGLTLVVGDVLDQTAATRCIQGADAVICVLGSHGSRDPIEALGTGVILDAMRETGVRRLVAVTSLGVGDSREQINWAFRVIMDLTLKPIMMAKEEQERLIKASGLDWTIVRPGGLTDGPRTGAYRFGRDRSIKGGRISRADVADFLLRQLTDSAFIHQTPAVS</sequence>
<reference evidence="3" key="1">
    <citation type="submission" date="2016-10" db="EMBL/GenBank/DDBJ databases">
        <authorList>
            <person name="Varghese N."/>
            <person name="Submissions S."/>
        </authorList>
    </citation>
    <scope>NUCLEOTIDE SEQUENCE [LARGE SCALE GENOMIC DNA]</scope>
    <source>
        <strain evidence="3">DSM 217</strain>
    </source>
</reference>
<feature type="domain" description="NAD(P)-binding" evidence="1">
    <location>
        <begin position="7"/>
        <end position="192"/>
    </location>
</feature>
<dbReference type="Pfam" id="PF13460">
    <property type="entry name" value="NAD_binding_10"/>
    <property type="match status" value="1"/>
</dbReference>
<dbReference type="STRING" id="1058.SAMN05421783_101300"/>
<accession>A0A1H2QK16</accession>
<name>A0A1H2QK16_THIRO</name>
<dbReference type="InterPro" id="IPR036291">
    <property type="entry name" value="NAD(P)-bd_dom_sf"/>
</dbReference>
<dbReference type="SUPFAM" id="SSF51735">
    <property type="entry name" value="NAD(P)-binding Rossmann-fold domains"/>
    <property type="match status" value="1"/>
</dbReference>
<dbReference type="CDD" id="cd05244">
    <property type="entry name" value="BVR-B_like_SDR_a"/>
    <property type="match status" value="1"/>
</dbReference>
<dbReference type="AlphaFoldDB" id="A0A1H2QK16"/>
<proteinExistence type="predicted"/>
<dbReference type="Gene3D" id="3.40.50.720">
    <property type="entry name" value="NAD(P)-binding Rossmann-like Domain"/>
    <property type="match status" value="1"/>
</dbReference>
<keyword evidence="3" id="KW-1185">Reference proteome</keyword>
<evidence type="ECO:0000313" key="3">
    <source>
        <dbReference type="Proteomes" id="UP000198816"/>
    </source>
</evidence>
<dbReference type="PANTHER" id="PTHR15020">
    <property type="entry name" value="FLAVIN REDUCTASE-RELATED"/>
    <property type="match status" value="1"/>
</dbReference>